<gene>
    <name evidence="2" type="ORF">M378DRAFT_154647</name>
</gene>
<accession>A0A0C2TV24</accession>
<protein>
    <submittedName>
        <fullName evidence="2">Uncharacterized protein</fullName>
    </submittedName>
</protein>
<dbReference type="EMBL" id="KN818222">
    <property type="protein sequence ID" value="KIL71169.1"/>
    <property type="molecule type" value="Genomic_DNA"/>
</dbReference>
<feature type="compositionally biased region" description="Low complexity" evidence="1">
    <location>
        <begin position="30"/>
        <end position="51"/>
    </location>
</feature>
<reference evidence="2 3" key="1">
    <citation type="submission" date="2014-04" db="EMBL/GenBank/DDBJ databases">
        <title>Evolutionary Origins and Diversification of the Mycorrhizal Mutualists.</title>
        <authorList>
            <consortium name="DOE Joint Genome Institute"/>
            <consortium name="Mycorrhizal Genomics Consortium"/>
            <person name="Kohler A."/>
            <person name="Kuo A."/>
            <person name="Nagy L.G."/>
            <person name="Floudas D."/>
            <person name="Copeland A."/>
            <person name="Barry K.W."/>
            <person name="Cichocki N."/>
            <person name="Veneault-Fourrey C."/>
            <person name="LaButti K."/>
            <person name="Lindquist E.A."/>
            <person name="Lipzen A."/>
            <person name="Lundell T."/>
            <person name="Morin E."/>
            <person name="Murat C."/>
            <person name="Riley R."/>
            <person name="Ohm R."/>
            <person name="Sun H."/>
            <person name="Tunlid A."/>
            <person name="Henrissat B."/>
            <person name="Grigoriev I.V."/>
            <person name="Hibbett D.S."/>
            <person name="Martin F."/>
        </authorList>
    </citation>
    <scope>NUCLEOTIDE SEQUENCE [LARGE SCALE GENOMIC DNA]</scope>
    <source>
        <strain evidence="2 3">Koide BX008</strain>
    </source>
</reference>
<name>A0A0C2TV24_AMAMK</name>
<evidence type="ECO:0000313" key="3">
    <source>
        <dbReference type="Proteomes" id="UP000054549"/>
    </source>
</evidence>
<keyword evidence="3" id="KW-1185">Reference proteome</keyword>
<sequence>MPDNHSIQFGDGANFSGASGMAFGANSKATVNSNNRTTNNTTNNKGGNKYNVKVDKQYGNTNTGEGQHNGGGTYNFGSKSQLIACRMIE</sequence>
<dbReference type="HOGENOM" id="CLU_2605542_0_0_1"/>
<organism evidence="2 3">
    <name type="scientific">Amanita muscaria (strain Koide BX008)</name>
    <dbReference type="NCBI Taxonomy" id="946122"/>
    <lineage>
        <taxon>Eukaryota</taxon>
        <taxon>Fungi</taxon>
        <taxon>Dikarya</taxon>
        <taxon>Basidiomycota</taxon>
        <taxon>Agaricomycotina</taxon>
        <taxon>Agaricomycetes</taxon>
        <taxon>Agaricomycetidae</taxon>
        <taxon>Agaricales</taxon>
        <taxon>Pluteineae</taxon>
        <taxon>Amanitaceae</taxon>
        <taxon>Amanita</taxon>
    </lineage>
</organism>
<evidence type="ECO:0000256" key="1">
    <source>
        <dbReference type="SAM" id="MobiDB-lite"/>
    </source>
</evidence>
<evidence type="ECO:0000313" key="2">
    <source>
        <dbReference type="EMBL" id="KIL71169.1"/>
    </source>
</evidence>
<dbReference type="AlphaFoldDB" id="A0A0C2TV24"/>
<dbReference type="InParanoid" id="A0A0C2TV24"/>
<proteinExistence type="predicted"/>
<feature type="region of interest" description="Disordered" evidence="1">
    <location>
        <begin position="23"/>
        <end position="75"/>
    </location>
</feature>
<dbReference type="Proteomes" id="UP000054549">
    <property type="component" value="Unassembled WGS sequence"/>
</dbReference>